<evidence type="ECO:0000256" key="3">
    <source>
        <dbReference type="PIRNR" id="PIRNR005067"/>
    </source>
</evidence>
<dbReference type="AlphaFoldDB" id="A0A976XJK1"/>
<evidence type="ECO:0000313" key="5">
    <source>
        <dbReference type="EMBL" id="UVC54575.1"/>
    </source>
</evidence>
<reference evidence="5" key="1">
    <citation type="submission" date="2022-07" db="EMBL/GenBank/DDBJ databases">
        <title>Evaluation of T. orientalis genome assembly methods using nanopore sequencing and analysis of variation between genomes.</title>
        <authorList>
            <person name="Yam J."/>
            <person name="Micallef M.L."/>
            <person name="Liu M."/>
            <person name="Djordjevic S.P."/>
            <person name="Bogema D.R."/>
            <person name="Jenkins C."/>
        </authorList>
    </citation>
    <scope>NUCLEOTIDE SEQUENCE</scope>
    <source>
        <strain evidence="5">Fish Creek</strain>
    </source>
</reference>
<accession>A0A976XJK1</accession>
<protein>
    <submittedName>
        <fullName evidence="5">Cell cycle regulator protein</fullName>
    </submittedName>
</protein>
<dbReference type="InterPro" id="IPR002478">
    <property type="entry name" value="PUA"/>
</dbReference>
<dbReference type="GO" id="GO:0005737">
    <property type="term" value="C:cytoplasm"/>
    <property type="evidence" value="ECO:0007669"/>
    <property type="project" value="UniProtKB-SubCell"/>
</dbReference>
<dbReference type="Pfam" id="PF17832">
    <property type="entry name" value="Pre-PUA"/>
    <property type="match status" value="1"/>
</dbReference>
<comment type="subcellular location">
    <subcellularLocation>
        <location evidence="1 3">Cytoplasm</location>
    </subcellularLocation>
</comment>
<dbReference type="SMART" id="SM00359">
    <property type="entry name" value="PUA"/>
    <property type="match status" value="1"/>
</dbReference>
<dbReference type="CDD" id="cd11609">
    <property type="entry name" value="MCT1_N"/>
    <property type="match status" value="1"/>
</dbReference>
<dbReference type="InterPro" id="IPR041366">
    <property type="entry name" value="Pre-PUA"/>
</dbReference>
<proteinExistence type="predicted"/>
<dbReference type="Gene3D" id="3.10.400.20">
    <property type="match status" value="1"/>
</dbReference>
<dbReference type="GO" id="GO:0001731">
    <property type="term" value="P:formation of translation preinitiation complex"/>
    <property type="evidence" value="ECO:0007669"/>
    <property type="project" value="TreeGrafter"/>
</dbReference>
<feature type="domain" description="PUA" evidence="4">
    <location>
        <begin position="92"/>
        <end position="170"/>
    </location>
</feature>
<dbReference type="CDD" id="cd21155">
    <property type="entry name" value="PUA_MCTS-1-like"/>
    <property type="match status" value="1"/>
</dbReference>
<name>A0A976XJK1_THEOR</name>
<dbReference type="PIRSF" id="PIRSF005067">
    <property type="entry name" value="Tma_RNA-bind_prd"/>
    <property type="match status" value="1"/>
</dbReference>
<dbReference type="GO" id="GO:0003723">
    <property type="term" value="F:RNA binding"/>
    <property type="evidence" value="ECO:0007669"/>
    <property type="project" value="InterPro"/>
</dbReference>
<dbReference type="InterPro" id="IPR015947">
    <property type="entry name" value="PUA-like_sf"/>
</dbReference>
<dbReference type="PROSITE" id="PS50890">
    <property type="entry name" value="PUA"/>
    <property type="match status" value="1"/>
</dbReference>
<dbReference type="Proteomes" id="UP000244803">
    <property type="component" value="Chromosome 4"/>
</dbReference>
<gene>
    <name evidence="5" type="ORF">MACJ_004126</name>
</gene>
<evidence type="ECO:0000259" key="4">
    <source>
        <dbReference type="SMART" id="SM00359"/>
    </source>
</evidence>
<evidence type="ECO:0000256" key="1">
    <source>
        <dbReference type="ARBA" id="ARBA00004496"/>
    </source>
</evidence>
<evidence type="ECO:0000256" key="2">
    <source>
        <dbReference type="ARBA" id="ARBA00022490"/>
    </source>
</evidence>
<dbReference type="InterPro" id="IPR016437">
    <property type="entry name" value="MCT-1/Tma20"/>
</dbReference>
<dbReference type="NCBIfam" id="TIGR00451">
    <property type="entry name" value="unchar_dom_2"/>
    <property type="match status" value="1"/>
</dbReference>
<keyword evidence="2 3" id="KW-0963">Cytoplasm</keyword>
<dbReference type="Pfam" id="PF01472">
    <property type="entry name" value="PUA"/>
    <property type="match status" value="1"/>
</dbReference>
<evidence type="ECO:0000313" key="6">
    <source>
        <dbReference type="Proteomes" id="UP000244803"/>
    </source>
</evidence>
<dbReference type="PANTHER" id="PTHR22798:SF0">
    <property type="entry name" value="MALIGNANT T-CELL-AMPLIFIED SEQUENCE 1"/>
    <property type="match status" value="1"/>
</dbReference>
<dbReference type="SUPFAM" id="SSF88697">
    <property type="entry name" value="PUA domain-like"/>
    <property type="match status" value="1"/>
</dbReference>
<sequence length="186" mass="21113">MVRKFTCDDIISQNLIKSSIQRTIKTNIVNQYPVLRDTIDAILPKKTPVYLAKCQDHVSLLMINGEIIFIQNRDGPWFPTLRLLHKYPTMLPKMQIDSGAIKFILRGSNIMCPGLTSEGGQMDDVEPDTVVQVTAHGRHHACAIGITTMSTQEIIEKNRDVCILTLHYLNDGYWQFNADKYGYKSS</sequence>
<dbReference type="InterPro" id="IPR004521">
    <property type="entry name" value="Uncharacterised_CHP00451"/>
</dbReference>
<organism evidence="5 6">
    <name type="scientific">Theileria orientalis</name>
    <dbReference type="NCBI Taxonomy" id="68886"/>
    <lineage>
        <taxon>Eukaryota</taxon>
        <taxon>Sar</taxon>
        <taxon>Alveolata</taxon>
        <taxon>Apicomplexa</taxon>
        <taxon>Aconoidasida</taxon>
        <taxon>Piroplasmida</taxon>
        <taxon>Theileriidae</taxon>
        <taxon>Theileria</taxon>
    </lineage>
</organism>
<dbReference type="EMBL" id="CP056067">
    <property type="protein sequence ID" value="UVC54575.1"/>
    <property type="molecule type" value="Genomic_DNA"/>
</dbReference>
<dbReference type="PANTHER" id="PTHR22798">
    <property type="entry name" value="MCT-1 PROTEIN"/>
    <property type="match status" value="1"/>
</dbReference>